<evidence type="ECO:0000313" key="4">
    <source>
        <dbReference type="Proteomes" id="UP000628017"/>
    </source>
</evidence>
<dbReference type="AlphaFoldDB" id="A0A916VSM1"/>
<feature type="domain" description="DUF302" evidence="2">
    <location>
        <begin position="56"/>
        <end position="118"/>
    </location>
</feature>
<proteinExistence type="predicted"/>
<dbReference type="SUPFAM" id="SSF103247">
    <property type="entry name" value="TT1751-like"/>
    <property type="match status" value="1"/>
</dbReference>
<dbReference type="InterPro" id="IPR035923">
    <property type="entry name" value="TT1751-like_sf"/>
</dbReference>
<feature type="chain" id="PRO_5037870695" description="DUF302 domain-containing protein" evidence="1">
    <location>
        <begin position="23"/>
        <end position="151"/>
    </location>
</feature>
<keyword evidence="1" id="KW-0732">Signal</keyword>
<keyword evidence="4" id="KW-1185">Reference proteome</keyword>
<sequence length="151" mass="15524">MHYMKNIIATAAVAVTPMLAWADGIAKVETEKTVSAAADALVTAIEGAGAKVFARVDHGAGAKSIGSDIGASELIIFGNPKVGTPAMEVNRLAGLHLPLKVLVYEDDAGKVWLAYETPAESLGSVEGIAPDAPILEPMKGALKNLTSKAAM</sequence>
<reference evidence="3" key="1">
    <citation type="journal article" date="2014" name="Int. J. Syst. Evol. Microbiol.">
        <title>Complete genome sequence of Corynebacterium casei LMG S-19264T (=DSM 44701T), isolated from a smear-ripened cheese.</title>
        <authorList>
            <consortium name="US DOE Joint Genome Institute (JGI-PGF)"/>
            <person name="Walter F."/>
            <person name="Albersmeier A."/>
            <person name="Kalinowski J."/>
            <person name="Ruckert C."/>
        </authorList>
    </citation>
    <scope>NUCLEOTIDE SEQUENCE</scope>
    <source>
        <strain evidence="3">CGMCC 1.15880</strain>
    </source>
</reference>
<dbReference type="Proteomes" id="UP000628017">
    <property type="component" value="Unassembled WGS sequence"/>
</dbReference>
<gene>
    <name evidence="3" type="ORF">GCM10011498_34900</name>
</gene>
<dbReference type="Gene3D" id="3.30.310.70">
    <property type="entry name" value="TT1751-like domain"/>
    <property type="match status" value="1"/>
</dbReference>
<dbReference type="PANTHER" id="PTHR38342">
    <property type="entry name" value="SLR5037 PROTEIN"/>
    <property type="match status" value="1"/>
</dbReference>
<dbReference type="PANTHER" id="PTHR38342:SF2">
    <property type="entry name" value="INNER MEMBRANE OR EXPORTED"/>
    <property type="match status" value="1"/>
</dbReference>
<dbReference type="Pfam" id="PF03625">
    <property type="entry name" value="DUF302"/>
    <property type="match status" value="1"/>
</dbReference>
<organism evidence="3 4">
    <name type="scientific">Neptunicoccus cionae</name>
    <dbReference type="NCBI Taxonomy" id="2035344"/>
    <lineage>
        <taxon>Bacteria</taxon>
        <taxon>Pseudomonadati</taxon>
        <taxon>Pseudomonadota</taxon>
        <taxon>Alphaproteobacteria</taxon>
        <taxon>Rhodobacterales</taxon>
        <taxon>Paracoccaceae</taxon>
        <taxon>Neptunicoccus</taxon>
    </lineage>
</organism>
<dbReference type="CDD" id="cd14797">
    <property type="entry name" value="DUF302"/>
    <property type="match status" value="1"/>
</dbReference>
<evidence type="ECO:0000259" key="2">
    <source>
        <dbReference type="Pfam" id="PF03625"/>
    </source>
</evidence>
<evidence type="ECO:0000313" key="3">
    <source>
        <dbReference type="EMBL" id="GGA30774.1"/>
    </source>
</evidence>
<name>A0A916VSM1_9RHOB</name>
<dbReference type="InterPro" id="IPR005180">
    <property type="entry name" value="DUF302"/>
</dbReference>
<comment type="caution">
    <text evidence="3">The sequence shown here is derived from an EMBL/GenBank/DDBJ whole genome shotgun (WGS) entry which is preliminary data.</text>
</comment>
<dbReference type="RefSeq" id="WP_229678617.1">
    <property type="nucleotide sequence ID" value="NZ_BMKA01000008.1"/>
</dbReference>
<evidence type="ECO:0000256" key="1">
    <source>
        <dbReference type="SAM" id="SignalP"/>
    </source>
</evidence>
<accession>A0A916VSM1</accession>
<reference evidence="3" key="2">
    <citation type="submission" date="2020-09" db="EMBL/GenBank/DDBJ databases">
        <authorList>
            <person name="Sun Q."/>
            <person name="Zhou Y."/>
        </authorList>
    </citation>
    <scope>NUCLEOTIDE SEQUENCE</scope>
    <source>
        <strain evidence="3">CGMCC 1.15880</strain>
    </source>
</reference>
<protein>
    <recommendedName>
        <fullName evidence="2">DUF302 domain-containing protein</fullName>
    </recommendedName>
</protein>
<feature type="signal peptide" evidence="1">
    <location>
        <begin position="1"/>
        <end position="22"/>
    </location>
</feature>
<dbReference type="EMBL" id="BMKA01000008">
    <property type="protein sequence ID" value="GGA30774.1"/>
    <property type="molecule type" value="Genomic_DNA"/>
</dbReference>